<gene>
    <name evidence="2" type="ORF">PCOR1329_LOCUS53643</name>
</gene>
<keyword evidence="3" id="KW-1185">Reference proteome</keyword>
<name>A0ABN9V3H0_9DINO</name>
<evidence type="ECO:0000256" key="1">
    <source>
        <dbReference type="SAM" id="MobiDB-lite"/>
    </source>
</evidence>
<reference evidence="2" key="1">
    <citation type="submission" date="2023-10" db="EMBL/GenBank/DDBJ databases">
        <authorList>
            <person name="Chen Y."/>
            <person name="Shah S."/>
            <person name="Dougan E. K."/>
            <person name="Thang M."/>
            <person name="Chan C."/>
        </authorList>
    </citation>
    <scope>NUCLEOTIDE SEQUENCE [LARGE SCALE GENOMIC DNA]</scope>
</reference>
<protein>
    <submittedName>
        <fullName evidence="2">Uncharacterized protein</fullName>
    </submittedName>
</protein>
<evidence type="ECO:0000313" key="3">
    <source>
        <dbReference type="Proteomes" id="UP001189429"/>
    </source>
</evidence>
<dbReference type="EMBL" id="CAUYUJ010016538">
    <property type="protein sequence ID" value="CAK0866465.1"/>
    <property type="molecule type" value="Genomic_DNA"/>
</dbReference>
<feature type="non-terminal residue" evidence="2">
    <location>
        <position position="1"/>
    </location>
</feature>
<dbReference type="Proteomes" id="UP001189429">
    <property type="component" value="Unassembled WGS sequence"/>
</dbReference>
<evidence type="ECO:0000313" key="2">
    <source>
        <dbReference type="EMBL" id="CAK0866465.1"/>
    </source>
</evidence>
<proteinExistence type="predicted"/>
<feature type="region of interest" description="Disordered" evidence="1">
    <location>
        <begin position="41"/>
        <end position="124"/>
    </location>
</feature>
<accession>A0ABN9V3H0</accession>
<organism evidence="2 3">
    <name type="scientific">Prorocentrum cordatum</name>
    <dbReference type="NCBI Taxonomy" id="2364126"/>
    <lineage>
        <taxon>Eukaryota</taxon>
        <taxon>Sar</taxon>
        <taxon>Alveolata</taxon>
        <taxon>Dinophyceae</taxon>
        <taxon>Prorocentrales</taxon>
        <taxon>Prorocentraceae</taxon>
        <taxon>Prorocentrum</taxon>
    </lineage>
</organism>
<feature type="non-terminal residue" evidence="2">
    <location>
        <position position="124"/>
    </location>
</feature>
<sequence>LLSDLLGDDAEEVNAAAKLPIAPAKVSLSSAAGIREITGMLRVPPPHSQGHSRGQGNAPAGQMLSRGRQRRPFGAGGFGHPLHLRVRGPTAWAGEVHGPGSDRLRQSEGLVHGQHKGGNSASPM</sequence>
<comment type="caution">
    <text evidence="2">The sequence shown here is derived from an EMBL/GenBank/DDBJ whole genome shotgun (WGS) entry which is preliminary data.</text>
</comment>